<reference evidence="5 6" key="1">
    <citation type="journal article" date="2018" name="Sci. Rep.">
        <title>Genomic signatures of local adaptation to the degree of environmental predictability in rotifers.</title>
        <authorList>
            <person name="Franch-Gras L."/>
            <person name="Hahn C."/>
            <person name="Garcia-Roger E.M."/>
            <person name="Carmona M.J."/>
            <person name="Serra M."/>
            <person name="Gomez A."/>
        </authorList>
    </citation>
    <scope>NUCLEOTIDE SEQUENCE [LARGE SCALE GENOMIC DNA]</scope>
    <source>
        <strain evidence="5">HYR1</strain>
    </source>
</reference>
<dbReference type="SMART" id="SM00320">
    <property type="entry name" value="WD40"/>
    <property type="match status" value="5"/>
</dbReference>
<dbReference type="GO" id="GO:0007010">
    <property type="term" value="P:cytoskeleton organization"/>
    <property type="evidence" value="ECO:0007669"/>
    <property type="project" value="TreeGrafter"/>
</dbReference>
<dbReference type="InterPro" id="IPR020472">
    <property type="entry name" value="WD40_PAC1"/>
</dbReference>
<dbReference type="SUPFAM" id="SSF50978">
    <property type="entry name" value="WD40 repeat-like"/>
    <property type="match status" value="1"/>
</dbReference>
<dbReference type="PANTHER" id="PTHR16266">
    <property type="entry name" value="WD REPEAT DOMAIN 9"/>
    <property type="match status" value="1"/>
</dbReference>
<feature type="repeat" description="WD" evidence="3">
    <location>
        <begin position="193"/>
        <end position="234"/>
    </location>
</feature>
<dbReference type="EMBL" id="REGN01000910">
    <property type="protein sequence ID" value="RNA38173.1"/>
    <property type="molecule type" value="Genomic_DNA"/>
</dbReference>
<feature type="domain" description="BRWD/PHIP N-terminal" evidence="4">
    <location>
        <begin position="8"/>
        <end position="85"/>
    </location>
</feature>
<dbReference type="Gene3D" id="2.130.10.10">
    <property type="entry name" value="YVTN repeat-like/Quinoprotein amine dehydrogenase"/>
    <property type="match status" value="2"/>
</dbReference>
<dbReference type="PANTHER" id="PTHR16266:SF17">
    <property type="entry name" value="BRWD3"/>
    <property type="match status" value="1"/>
</dbReference>
<keyword evidence="2" id="KW-0677">Repeat</keyword>
<dbReference type="InterPro" id="IPR052060">
    <property type="entry name" value="Bromo_WD_repeat"/>
</dbReference>
<feature type="repeat" description="WD" evidence="3">
    <location>
        <begin position="277"/>
        <end position="322"/>
    </location>
</feature>
<evidence type="ECO:0000313" key="6">
    <source>
        <dbReference type="Proteomes" id="UP000276133"/>
    </source>
</evidence>
<dbReference type="PROSITE" id="PS50082">
    <property type="entry name" value="WD_REPEATS_2"/>
    <property type="match status" value="4"/>
</dbReference>
<dbReference type="STRING" id="10195.A0A3M7SQV0"/>
<evidence type="ECO:0000313" key="5">
    <source>
        <dbReference type="EMBL" id="RNA38173.1"/>
    </source>
</evidence>
<proteinExistence type="predicted"/>
<keyword evidence="6" id="KW-1185">Reference proteome</keyword>
<feature type="repeat" description="WD" evidence="3">
    <location>
        <begin position="375"/>
        <end position="416"/>
    </location>
</feature>
<sequence length="426" mass="48432">MPDSHLANENVLAELYFLIANFLRNSPFRETSDLLIEQLEQFKVLPPRIDWTGARHDRSFHEMSTSLSHVPPNFLLQMCNQIRNLIENQLDINVTGLNSLLGIGQFSILQDVQRQKTKQEANLNKNSNLDAMPRDFYLKYCPNKNYTNHSAKSKNSGVNLIMNLFKRQIDGRELSTGFIQPDHYRSVMMQKRIFGHLSAVYCICFDRTGRYILTGADDNLIKAWSAYDGRLLATFRGHEKEISDIDINFENTLLASGSCDKTLRIWSLKTTECKSILQSHTSMVTSIEFSPYCCGSTRWLASSGSDGVMCFWNWNSDTLEFNPKPKRFIEKSRPGSQMLCLSFSPGGLFLAAGSNDYAIRVYSFENGEPTKICEIESHTNWVDSIQFANTSARFLSGSKDGTAKIWSFEAHELKNILIDGSKTLEK</sequence>
<comment type="caution">
    <text evidence="5">The sequence shown here is derived from an EMBL/GenBank/DDBJ whole genome shotgun (WGS) entry which is preliminary data.</text>
</comment>
<dbReference type="GO" id="GO:0005634">
    <property type="term" value="C:nucleus"/>
    <property type="evidence" value="ECO:0007669"/>
    <property type="project" value="TreeGrafter"/>
</dbReference>
<dbReference type="PRINTS" id="PR00320">
    <property type="entry name" value="GPROTEINBRPT"/>
</dbReference>
<dbReference type="OrthoDB" id="538223at2759"/>
<feature type="repeat" description="WD" evidence="3">
    <location>
        <begin position="235"/>
        <end position="276"/>
    </location>
</feature>
<dbReference type="CDD" id="cd00200">
    <property type="entry name" value="WD40"/>
    <property type="match status" value="1"/>
</dbReference>
<name>A0A3M7SQV0_BRAPC</name>
<dbReference type="InterPro" id="IPR036322">
    <property type="entry name" value="WD40_repeat_dom_sf"/>
</dbReference>
<dbReference type="Pfam" id="PF25437">
    <property type="entry name" value="BRWD1_N"/>
    <property type="match status" value="1"/>
</dbReference>
<keyword evidence="1 3" id="KW-0853">WD repeat</keyword>
<dbReference type="AlphaFoldDB" id="A0A3M7SQV0"/>
<dbReference type="InterPro" id="IPR015943">
    <property type="entry name" value="WD40/YVTN_repeat-like_dom_sf"/>
</dbReference>
<dbReference type="InterPro" id="IPR057452">
    <property type="entry name" value="BRWD/PHIP_N"/>
</dbReference>
<evidence type="ECO:0000259" key="4">
    <source>
        <dbReference type="Pfam" id="PF25437"/>
    </source>
</evidence>
<organism evidence="5 6">
    <name type="scientific">Brachionus plicatilis</name>
    <name type="common">Marine rotifer</name>
    <name type="synonym">Brachionus muelleri</name>
    <dbReference type="NCBI Taxonomy" id="10195"/>
    <lineage>
        <taxon>Eukaryota</taxon>
        <taxon>Metazoa</taxon>
        <taxon>Spiralia</taxon>
        <taxon>Gnathifera</taxon>
        <taxon>Rotifera</taxon>
        <taxon>Eurotatoria</taxon>
        <taxon>Monogononta</taxon>
        <taxon>Pseudotrocha</taxon>
        <taxon>Ploima</taxon>
        <taxon>Brachionidae</taxon>
        <taxon>Brachionus</taxon>
    </lineage>
</organism>
<dbReference type="PROSITE" id="PS50294">
    <property type="entry name" value="WD_REPEATS_REGION"/>
    <property type="match status" value="3"/>
</dbReference>
<accession>A0A3M7SQV0</accession>
<dbReference type="InterPro" id="IPR001680">
    <property type="entry name" value="WD40_rpt"/>
</dbReference>
<evidence type="ECO:0000256" key="1">
    <source>
        <dbReference type="ARBA" id="ARBA00022574"/>
    </source>
</evidence>
<evidence type="ECO:0000256" key="3">
    <source>
        <dbReference type="PROSITE-ProRule" id="PRU00221"/>
    </source>
</evidence>
<dbReference type="Pfam" id="PF00400">
    <property type="entry name" value="WD40"/>
    <property type="match status" value="5"/>
</dbReference>
<dbReference type="GO" id="GO:0006357">
    <property type="term" value="P:regulation of transcription by RNA polymerase II"/>
    <property type="evidence" value="ECO:0007669"/>
    <property type="project" value="TreeGrafter"/>
</dbReference>
<protein>
    <submittedName>
        <fullName evidence="5">Phip</fullName>
    </submittedName>
</protein>
<dbReference type="GO" id="GO:0008360">
    <property type="term" value="P:regulation of cell shape"/>
    <property type="evidence" value="ECO:0007669"/>
    <property type="project" value="TreeGrafter"/>
</dbReference>
<dbReference type="Proteomes" id="UP000276133">
    <property type="component" value="Unassembled WGS sequence"/>
</dbReference>
<gene>
    <name evidence="5" type="ORF">BpHYR1_024615</name>
</gene>
<evidence type="ECO:0000256" key="2">
    <source>
        <dbReference type="ARBA" id="ARBA00022737"/>
    </source>
</evidence>